<accession>W6MB65</accession>
<feature type="region of interest" description="Disordered" evidence="1">
    <location>
        <begin position="61"/>
        <end position="84"/>
    </location>
</feature>
<reference evidence="2" key="1">
    <citation type="submission" date="2013-07" db="EMBL/GenBank/DDBJ databases">
        <authorList>
            <person name="McIlroy S."/>
        </authorList>
    </citation>
    <scope>NUCLEOTIDE SEQUENCE [LARGE SCALE GENOMIC DNA]</scope>
    <source>
        <strain evidence="2">Run_A_D11</strain>
    </source>
</reference>
<dbReference type="EMBL" id="CBTJ020000055">
    <property type="protein sequence ID" value="CDI03345.1"/>
    <property type="molecule type" value="Genomic_DNA"/>
</dbReference>
<evidence type="ECO:0000256" key="1">
    <source>
        <dbReference type="SAM" id="MobiDB-lite"/>
    </source>
</evidence>
<evidence type="ECO:0000313" key="3">
    <source>
        <dbReference type="Proteomes" id="UP000035760"/>
    </source>
</evidence>
<dbReference type="AlphaFoldDB" id="W6MB65"/>
<dbReference type="RefSeq" id="WP_048673994.1">
    <property type="nucleotide sequence ID" value="NZ_CBTJ020000055.1"/>
</dbReference>
<protein>
    <submittedName>
        <fullName evidence="2">Transcriptional regulator</fullName>
    </submittedName>
</protein>
<keyword evidence="3" id="KW-1185">Reference proteome</keyword>
<name>W6MB65_9GAMM</name>
<sequence>MSVSLRLEKALEAELRQRLERDGIPLSEFVRQAICEKLQREAQPADPYTLGYTLFGRYASGESDRSQRRKQIIGERLHARHRAG</sequence>
<feature type="compositionally biased region" description="Basic and acidic residues" evidence="1">
    <location>
        <begin position="62"/>
        <end position="77"/>
    </location>
</feature>
<evidence type="ECO:0000313" key="2">
    <source>
        <dbReference type="EMBL" id="CDI03345.1"/>
    </source>
</evidence>
<proteinExistence type="predicted"/>
<gene>
    <name evidence="2" type="ORF">BN873_470087</name>
</gene>
<reference evidence="2" key="2">
    <citation type="submission" date="2014-03" db="EMBL/GenBank/DDBJ databases">
        <title>Candidatus Competibacter-lineage genomes retrieved from metagenomes reveal functional metabolic diversity.</title>
        <authorList>
            <person name="McIlroy S.J."/>
            <person name="Albertsen M."/>
            <person name="Andresen E.K."/>
            <person name="Saunders A.M."/>
            <person name="Kristiansen R."/>
            <person name="Stokholm-Bjerregaard M."/>
            <person name="Nielsen K.L."/>
            <person name="Nielsen P.H."/>
        </authorList>
    </citation>
    <scope>NUCLEOTIDE SEQUENCE</scope>
    <source>
        <strain evidence="2">Run_A_D11</strain>
    </source>
</reference>
<comment type="caution">
    <text evidence="2">The sequence shown here is derived from an EMBL/GenBank/DDBJ whole genome shotgun (WGS) entry which is preliminary data.</text>
</comment>
<dbReference type="Proteomes" id="UP000035760">
    <property type="component" value="Unassembled WGS sequence"/>
</dbReference>
<dbReference type="STRING" id="1400863.BN873_470087"/>
<organism evidence="2 3">
    <name type="scientific">Candidatus Competibacter denitrificans Run_A_D11</name>
    <dbReference type="NCBI Taxonomy" id="1400863"/>
    <lineage>
        <taxon>Bacteria</taxon>
        <taxon>Pseudomonadati</taxon>
        <taxon>Pseudomonadota</taxon>
        <taxon>Gammaproteobacteria</taxon>
        <taxon>Candidatus Competibacteraceae</taxon>
        <taxon>Candidatus Competibacter</taxon>
    </lineage>
</organism>